<dbReference type="GO" id="GO:0003677">
    <property type="term" value="F:DNA binding"/>
    <property type="evidence" value="ECO:0007669"/>
    <property type="project" value="UniProtKB-KW"/>
</dbReference>
<gene>
    <name evidence="6" type="ORF">Pta02_62480</name>
</gene>
<dbReference type="GO" id="GO:0015074">
    <property type="term" value="P:DNA integration"/>
    <property type="evidence" value="ECO:0007669"/>
    <property type="project" value="InterPro"/>
</dbReference>
<dbReference type="GO" id="GO:0006310">
    <property type="term" value="P:DNA recombination"/>
    <property type="evidence" value="ECO:0007669"/>
    <property type="project" value="UniProtKB-KW"/>
</dbReference>
<dbReference type="PANTHER" id="PTHR30349">
    <property type="entry name" value="PHAGE INTEGRASE-RELATED"/>
    <property type="match status" value="1"/>
</dbReference>
<evidence type="ECO:0000256" key="2">
    <source>
        <dbReference type="ARBA" id="ARBA00023125"/>
    </source>
</evidence>
<dbReference type="PROSITE" id="PS51898">
    <property type="entry name" value="TYR_RECOMBINASE"/>
    <property type="match status" value="1"/>
</dbReference>
<evidence type="ECO:0000256" key="4">
    <source>
        <dbReference type="SAM" id="MobiDB-lite"/>
    </source>
</evidence>
<feature type="domain" description="Tyr recombinase" evidence="5">
    <location>
        <begin position="240"/>
        <end position="453"/>
    </location>
</feature>
<evidence type="ECO:0000256" key="1">
    <source>
        <dbReference type="ARBA" id="ARBA00008857"/>
    </source>
</evidence>
<dbReference type="AlphaFoldDB" id="A0A8J3WWK1"/>
<keyword evidence="2" id="KW-0238">DNA-binding</keyword>
<dbReference type="Proteomes" id="UP000634476">
    <property type="component" value="Unassembled WGS sequence"/>
</dbReference>
<accession>A0A8J3WWK1</accession>
<keyword evidence="3" id="KW-0233">DNA recombination</keyword>
<dbReference type="InterPro" id="IPR010998">
    <property type="entry name" value="Integrase_recombinase_N"/>
</dbReference>
<dbReference type="Gene3D" id="1.10.443.10">
    <property type="entry name" value="Intergrase catalytic core"/>
    <property type="match status" value="1"/>
</dbReference>
<dbReference type="Gene3D" id="1.10.150.130">
    <property type="match status" value="1"/>
</dbReference>
<protein>
    <submittedName>
        <fullName evidence="6">Integrase</fullName>
    </submittedName>
</protein>
<feature type="region of interest" description="Disordered" evidence="4">
    <location>
        <begin position="307"/>
        <end position="335"/>
    </location>
</feature>
<name>A0A8J3WWK1_9ACTN</name>
<comment type="similarity">
    <text evidence="1">Belongs to the 'phage' integrase family.</text>
</comment>
<proteinExistence type="inferred from homology"/>
<evidence type="ECO:0000313" key="7">
    <source>
        <dbReference type="Proteomes" id="UP000634476"/>
    </source>
</evidence>
<dbReference type="EMBL" id="BOOK01000048">
    <property type="protein sequence ID" value="GII04240.1"/>
    <property type="molecule type" value="Genomic_DNA"/>
</dbReference>
<dbReference type="PANTHER" id="PTHR30349:SF64">
    <property type="entry name" value="PROPHAGE INTEGRASE INTD-RELATED"/>
    <property type="match status" value="1"/>
</dbReference>
<reference evidence="6" key="1">
    <citation type="submission" date="2021-01" db="EMBL/GenBank/DDBJ databases">
        <title>Whole genome shotgun sequence of Planobispora takensis NBRC 109077.</title>
        <authorList>
            <person name="Komaki H."/>
            <person name="Tamura T."/>
        </authorList>
    </citation>
    <scope>NUCLEOTIDE SEQUENCE</scope>
    <source>
        <strain evidence="6">NBRC 109077</strain>
    </source>
</reference>
<dbReference type="InterPro" id="IPR011010">
    <property type="entry name" value="DNA_brk_join_enz"/>
</dbReference>
<evidence type="ECO:0000313" key="6">
    <source>
        <dbReference type="EMBL" id="GII04240.1"/>
    </source>
</evidence>
<dbReference type="InterPro" id="IPR050090">
    <property type="entry name" value="Tyrosine_recombinase_XerCD"/>
</dbReference>
<dbReference type="RefSeq" id="WP_203878495.1">
    <property type="nucleotide sequence ID" value="NZ_BOOK01000048.1"/>
</dbReference>
<evidence type="ECO:0000259" key="5">
    <source>
        <dbReference type="PROSITE" id="PS51898"/>
    </source>
</evidence>
<evidence type="ECO:0000256" key="3">
    <source>
        <dbReference type="ARBA" id="ARBA00023172"/>
    </source>
</evidence>
<keyword evidence="7" id="KW-1185">Reference proteome</keyword>
<sequence>MNTSYRVRFWEIRSNTRSEGPGKKPRIVSHTVRWTVGNREKSSTFKTKGLAENFLSSLRQAAKNGEAFDLGSGLPLSMIEAKEGRTWYSLAVAYVQAWWPHAAAKSREGITDSLAYVTPILVNDHPGRPDDEDIRRVLLEYSFVPEERRPVPSEKVLRVVRWLEAASLPLTAMEEPKHTRAALEALSLRLDGKAAAASTYRRKRAVFHRVLEYAVELGELSANPIHKVKFRKTKTSDEVDRRSVVNPAQARRLLTAVTYAGRTRGVMMAAMFACMYFGALRPAEAAGLREANCHLPETGWGMLTLEKSRPESNKRYTDSGEANDERGLKHRHEKETRHVPIPPELVAILRAHIEEYGVAEDGRLFRTRNGKSFPGSTVSMVWKQARAFAFPPEVVTSPLARRPYDLRHAAVSLWLNAGVHAPEVAQRAGHGVDVLLRVYAKCIDGQHETANKRILAALGT</sequence>
<dbReference type="SUPFAM" id="SSF56349">
    <property type="entry name" value="DNA breaking-rejoining enzymes"/>
    <property type="match status" value="1"/>
</dbReference>
<dbReference type="InterPro" id="IPR002104">
    <property type="entry name" value="Integrase_catalytic"/>
</dbReference>
<organism evidence="6 7">
    <name type="scientific">Planobispora takensis</name>
    <dbReference type="NCBI Taxonomy" id="1367882"/>
    <lineage>
        <taxon>Bacteria</taxon>
        <taxon>Bacillati</taxon>
        <taxon>Actinomycetota</taxon>
        <taxon>Actinomycetes</taxon>
        <taxon>Streptosporangiales</taxon>
        <taxon>Streptosporangiaceae</taxon>
        <taxon>Planobispora</taxon>
    </lineage>
</organism>
<dbReference type="InterPro" id="IPR013762">
    <property type="entry name" value="Integrase-like_cat_sf"/>
</dbReference>
<comment type="caution">
    <text evidence="6">The sequence shown here is derived from an EMBL/GenBank/DDBJ whole genome shotgun (WGS) entry which is preliminary data.</text>
</comment>